<evidence type="ECO:0000256" key="3">
    <source>
        <dbReference type="ARBA" id="ARBA00010907"/>
    </source>
</evidence>
<evidence type="ECO:0000256" key="1">
    <source>
        <dbReference type="ARBA" id="ARBA00004259"/>
    </source>
</evidence>
<comment type="subcellular location">
    <subcellularLocation>
        <location evidence="2">Cytoplasm</location>
    </subcellularLocation>
    <subcellularLocation>
        <location evidence="1">Nucleus envelope</location>
    </subcellularLocation>
</comment>
<dbReference type="AlphaFoldDB" id="A0A8H3EMH0"/>
<dbReference type="InterPro" id="IPR040122">
    <property type="entry name" value="Importin_beta"/>
</dbReference>
<dbReference type="InterPro" id="IPR021133">
    <property type="entry name" value="HEAT_type_2"/>
</dbReference>
<evidence type="ECO:0000256" key="2">
    <source>
        <dbReference type="ARBA" id="ARBA00004496"/>
    </source>
</evidence>
<dbReference type="Pfam" id="PF13513">
    <property type="entry name" value="HEAT_EZ"/>
    <property type="match status" value="1"/>
</dbReference>
<dbReference type="InterPro" id="IPR011989">
    <property type="entry name" value="ARM-like"/>
</dbReference>
<evidence type="ECO:0000259" key="12">
    <source>
        <dbReference type="PROSITE" id="PS50166"/>
    </source>
</evidence>
<dbReference type="SMART" id="SM00913">
    <property type="entry name" value="IBN_N"/>
    <property type="match status" value="1"/>
</dbReference>
<evidence type="ECO:0000256" key="10">
    <source>
        <dbReference type="ARBA" id="ARBA00083566"/>
    </source>
</evidence>
<reference evidence="13" key="1">
    <citation type="submission" date="2021-03" db="EMBL/GenBank/DDBJ databases">
        <authorList>
            <person name="Tagirdzhanova G."/>
        </authorList>
    </citation>
    <scope>NUCLEOTIDE SEQUENCE</scope>
</reference>
<dbReference type="OrthoDB" id="10263328at2759"/>
<proteinExistence type="inferred from homology"/>
<keyword evidence="6" id="KW-0677">Repeat</keyword>
<evidence type="ECO:0000256" key="4">
    <source>
        <dbReference type="ARBA" id="ARBA00022448"/>
    </source>
</evidence>
<dbReference type="GO" id="GO:0005737">
    <property type="term" value="C:cytoplasm"/>
    <property type="evidence" value="ECO:0007669"/>
    <property type="project" value="UniProtKB-SubCell"/>
</dbReference>
<accession>A0A8H3EMH0</accession>
<dbReference type="InterPro" id="IPR016024">
    <property type="entry name" value="ARM-type_fold"/>
</dbReference>
<dbReference type="Proteomes" id="UP000664169">
    <property type="component" value="Unassembled WGS sequence"/>
</dbReference>
<dbReference type="PROSITE" id="PS50166">
    <property type="entry name" value="IMPORTIN_B_NT"/>
    <property type="match status" value="1"/>
</dbReference>
<feature type="repeat" description="HEAT" evidence="11">
    <location>
        <begin position="412"/>
        <end position="450"/>
    </location>
</feature>
<dbReference type="GO" id="GO:0031267">
    <property type="term" value="F:small GTPase binding"/>
    <property type="evidence" value="ECO:0007669"/>
    <property type="project" value="InterPro"/>
</dbReference>
<dbReference type="FunFam" id="1.25.10.10:FF:000027">
    <property type="entry name" value="Importin subunit beta-1"/>
    <property type="match status" value="1"/>
</dbReference>
<comment type="caution">
    <text evidence="13">The sequence shown here is derived from an EMBL/GenBank/DDBJ whole genome shotgun (WGS) entry which is preliminary data.</text>
</comment>
<evidence type="ECO:0000256" key="11">
    <source>
        <dbReference type="PROSITE-ProRule" id="PRU00103"/>
    </source>
</evidence>
<dbReference type="EMBL" id="CAJPDQ010000003">
    <property type="protein sequence ID" value="CAF9906767.1"/>
    <property type="molecule type" value="Genomic_DNA"/>
</dbReference>
<keyword evidence="4" id="KW-0813">Transport</keyword>
<sequence length="877" mass="96673">MNVNQVLESTFSPDAATRQSAEQHLYQAAESNFSEYLNTLAGELANESAQSNIRRAAGIALKNAFTFREQNRLREVQQRWVGQVDPEIKKRVKSLALHTLRSNDSGAGQSAGQFVASIAAIELPLQQWPELMPSLVEYVGTGSDQLKQSALHTLGYICELQDIQLREVLTSHSNSILTAVVQGARKEEANNDVRNAAIVALSDALEFVQSNFDNEGERNYIMQVVCEATQSGDARIEAGAFGCLNRIMQLYYDKMKFYMEKALYGLTIVGMGNQDEDVAKLAIEFWCTVCDSELEIEEENQEIEMMGGDQIRHNHCFSRVASQEVVPTLTKLMTHQDEDAAEDEWNVSRAAYTCLQLFAQATHGEIAPIVLGFVEQNITDASWHKREAAVAAFGAILQGPESTLLENIIKQGLPIILKMMSDQNFHVRDAAAYALGRICENAPHAIDTEKHLQPLLEALFAGVQTEPKMATSCCWALMEIANAFGRAASEDNETNPLSRHFGGAISAILNVTEKTDANNTLRLAGYEVLNAFITNAAIDSLPTVAKLLDVIMQRLEATIPMQQQVVSIEDKLMLEEMQTSVTSCLMSIVERLGVEIKPQSDRIVTLMVNLLQIVGVKSVVTDVIFGTIGTLATAIEEDFLKYMDGFAPYLNSALNTHTEPAICSMAIGTVSDITRALSEKLQPFCDGLMNSLLGCLNSQALGDQVKPAILQSFGDIAQAIGPHFESYLSVVGTVLQQAAGINMPFDSSYEHQEYVLSLREGTIDAWSGVILAMRGKPQTLTSYVGPIFQLIRVIQHETADNSSRYDGLVRSSLGVIGDISDTFPQGEFAEAFRQPWVQAFIKQARQNPQYETRTHDTARWAKEQVKKQSGLRTFPAS</sequence>
<dbReference type="InterPro" id="IPR000225">
    <property type="entry name" value="Armadillo"/>
</dbReference>
<evidence type="ECO:0000256" key="7">
    <source>
        <dbReference type="ARBA" id="ARBA00022927"/>
    </source>
</evidence>
<protein>
    <recommendedName>
        <fullName evidence="9">Importin-95</fullName>
    </recommendedName>
    <alternativeName>
        <fullName evidence="10">Karyopherin-95</fullName>
    </alternativeName>
</protein>
<gene>
    <name evidence="13" type="ORF">GOMPHAMPRED_004917</name>
</gene>
<evidence type="ECO:0000256" key="6">
    <source>
        <dbReference type="ARBA" id="ARBA00022737"/>
    </source>
</evidence>
<dbReference type="GO" id="GO:0006606">
    <property type="term" value="P:protein import into nucleus"/>
    <property type="evidence" value="ECO:0007669"/>
    <property type="project" value="InterPro"/>
</dbReference>
<dbReference type="PROSITE" id="PS50077">
    <property type="entry name" value="HEAT_REPEAT"/>
    <property type="match status" value="1"/>
</dbReference>
<evidence type="ECO:0000256" key="5">
    <source>
        <dbReference type="ARBA" id="ARBA00022490"/>
    </source>
</evidence>
<dbReference type="Gene3D" id="1.25.10.10">
    <property type="entry name" value="Leucine-rich Repeat Variant"/>
    <property type="match status" value="1"/>
</dbReference>
<dbReference type="PANTHER" id="PTHR10527">
    <property type="entry name" value="IMPORTIN BETA"/>
    <property type="match status" value="1"/>
</dbReference>
<keyword evidence="7" id="KW-0653">Protein transport</keyword>
<evidence type="ECO:0000313" key="14">
    <source>
        <dbReference type="Proteomes" id="UP000664169"/>
    </source>
</evidence>
<organism evidence="13 14">
    <name type="scientific">Gomphillus americanus</name>
    <dbReference type="NCBI Taxonomy" id="1940652"/>
    <lineage>
        <taxon>Eukaryota</taxon>
        <taxon>Fungi</taxon>
        <taxon>Dikarya</taxon>
        <taxon>Ascomycota</taxon>
        <taxon>Pezizomycotina</taxon>
        <taxon>Lecanoromycetes</taxon>
        <taxon>OSLEUM clade</taxon>
        <taxon>Ostropomycetidae</taxon>
        <taxon>Ostropales</taxon>
        <taxon>Graphidaceae</taxon>
        <taxon>Gomphilloideae</taxon>
        <taxon>Gomphillus</taxon>
    </lineage>
</organism>
<evidence type="ECO:0000256" key="8">
    <source>
        <dbReference type="ARBA" id="ARBA00023242"/>
    </source>
</evidence>
<keyword evidence="5" id="KW-0963">Cytoplasm</keyword>
<evidence type="ECO:0000313" key="13">
    <source>
        <dbReference type="EMBL" id="CAF9906767.1"/>
    </source>
</evidence>
<dbReference type="SMART" id="SM00185">
    <property type="entry name" value="ARM"/>
    <property type="match status" value="3"/>
</dbReference>
<keyword evidence="8" id="KW-0539">Nucleus</keyword>
<dbReference type="SUPFAM" id="SSF48371">
    <property type="entry name" value="ARM repeat"/>
    <property type="match status" value="1"/>
</dbReference>
<dbReference type="Pfam" id="PF25574">
    <property type="entry name" value="TPR_IMB1"/>
    <property type="match status" value="1"/>
</dbReference>
<dbReference type="InterPro" id="IPR058584">
    <property type="entry name" value="IMB1_TNPO1-like_TPR"/>
</dbReference>
<dbReference type="Pfam" id="PF03810">
    <property type="entry name" value="IBN_N"/>
    <property type="match status" value="1"/>
</dbReference>
<evidence type="ECO:0000256" key="9">
    <source>
        <dbReference type="ARBA" id="ARBA00079884"/>
    </source>
</evidence>
<name>A0A8H3EMH0_9LECA</name>
<comment type="similarity">
    <text evidence="3">Belongs to the importin beta family. Importin beta-1 subfamily.</text>
</comment>
<keyword evidence="14" id="KW-1185">Reference proteome</keyword>
<dbReference type="GO" id="GO:0005635">
    <property type="term" value="C:nuclear envelope"/>
    <property type="evidence" value="ECO:0007669"/>
    <property type="project" value="UniProtKB-SubCell"/>
</dbReference>
<dbReference type="InterPro" id="IPR001494">
    <property type="entry name" value="Importin-beta_N"/>
</dbReference>
<feature type="domain" description="Importin N-terminal" evidence="12">
    <location>
        <begin position="21"/>
        <end position="102"/>
    </location>
</feature>